<gene>
    <name evidence="1" type="ORF">MML48_9g00009536</name>
</gene>
<name>A0ACB9SHV5_HOLOL</name>
<reference evidence="1" key="1">
    <citation type="submission" date="2022-04" db="EMBL/GenBank/DDBJ databases">
        <title>Chromosome-scale genome assembly of Holotrichia oblita Faldermann.</title>
        <authorList>
            <person name="Rongchong L."/>
        </authorList>
    </citation>
    <scope>NUCLEOTIDE SEQUENCE</scope>
    <source>
        <strain evidence="1">81SQS9</strain>
    </source>
</reference>
<evidence type="ECO:0000313" key="2">
    <source>
        <dbReference type="Proteomes" id="UP001056778"/>
    </source>
</evidence>
<dbReference type="EMBL" id="CM043023">
    <property type="protein sequence ID" value="KAI4454597.1"/>
    <property type="molecule type" value="Genomic_DNA"/>
</dbReference>
<comment type="caution">
    <text evidence="1">The sequence shown here is derived from an EMBL/GenBank/DDBJ whole genome shotgun (WGS) entry which is preliminary data.</text>
</comment>
<proteinExistence type="predicted"/>
<dbReference type="Proteomes" id="UP001056778">
    <property type="component" value="Chromosome 9"/>
</dbReference>
<evidence type="ECO:0000313" key="1">
    <source>
        <dbReference type="EMBL" id="KAI4454597.1"/>
    </source>
</evidence>
<accession>A0ACB9SHV5</accession>
<sequence length="497" mass="56668">MIKTTTKEGSMERHYHLIFLPRKSLLCINKLEHNGIKGSLKTIEEFNCHFFPFDSDLLSMEIPEVFREYHLENDPSSLYQVAQSIYFLQSRFGPIGKVWGKGAAAKQVWDLLVRLQKENRETLKFEQNSCIDQMILIDRSIDLISTLATQLTYEGLIDEIFGLNNNTVNIPAEKLMSTDERHTESLQEEKKTLILDSSDQLFADLRDKNFNGVGSFLSKQAKLISAQLEDRYDKSVQEMKIFVQKLPTLMANKKSLAQHTAIAESIKEVTDTYEFLDSLQVEQEFLNCIQTDKANPYIEDMITQKKPLVKVLRLICLQCITNSGLKPKLLEYYKREIVQVYGLEVLPTLTNLEKVGLLKTQSGTRQYTVLRKGLRLTVEDTSEINPTDISYVHCIYAPLSIRLVEHLTKNGGWKQLQDYLGLLPGPTLDETPLTSNSSIYNNNSTKIVLVFFIGGCTFAEISALRFLSKQEDSNVEFVIATTKLINGNTFLESLMDV</sequence>
<protein>
    <submittedName>
        <fullName evidence="1">Vesicle protein sorting-associated</fullName>
    </submittedName>
</protein>
<organism evidence="1 2">
    <name type="scientific">Holotrichia oblita</name>
    <name type="common">Chafer beetle</name>
    <dbReference type="NCBI Taxonomy" id="644536"/>
    <lineage>
        <taxon>Eukaryota</taxon>
        <taxon>Metazoa</taxon>
        <taxon>Ecdysozoa</taxon>
        <taxon>Arthropoda</taxon>
        <taxon>Hexapoda</taxon>
        <taxon>Insecta</taxon>
        <taxon>Pterygota</taxon>
        <taxon>Neoptera</taxon>
        <taxon>Endopterygota</taxon>
        <taxon>Coleoptera</taxon>
        <taxon>Polyphaga</taxon>
        <taxon>Scarabaeiformia</taxon>
        <taxon>Scarabaeidae</taxon>
        <taxon>Melolonthinae</taxon>
        <taxon>Holotrichia</taxon>
    </lineage>
</organism>
<keyword evidence="2" id="KW-1185">Reference proteome</keyword>